<dbReference type="OrthoDB" id="25753at2"/>
<dbReference type="PROSITE" id="PS51352">
    <property type="entry name" value="THIOREDOXIN_2"/>
    <property type="match status" value="1"/>
</dbReference>
<dbReference type="Pfam" id="PF00578">
    <property type="entry name" value="AhpC-TSA"/>
    <property type="match status" value="1"/>
</dbReference>
<comment type="caution">
    <text evidence="4">The sequence shown here is derived from an EMBL/GenBank/DDBJ whole genome shotgun (WGS) entry which is preliminary data.</text>
</comment>
<dbReference type="InterPro" id="IPR000866">
    <property type="entry name" value="AhpC/TSA"/>
</dbReference>
<evidence type="ECO:0000256" key="1">
    <source>
        <dbReference type="ARBA" id="ARBA00023157"/>
    </source>
</evidence>
<accession>A0A1R1RG20</accession>
<sequence length="165" mass="18940">MKRKGAFYDPLILLLCAGIFFFQPPALAKNAAPAVMHMKTIEGQRVIIPAEGQKTIIHFWTTWCPPCREELPRFQSYYEEKQPDVKLITVNLLHAEKNEQTVKQFIKANKLSFPIIFDTKGDMMKAYNVMTIPSTFFINEKGELEKSVVGPITVEQMKEWTGKKS</sequence>
<dbReference type="PANTHER" id="PTHR42852">
    <property type="entry name" value="THIOL:DISULFIDE INTERCHANGE PROTEIN DSBE"/>
    <property type="match status" value="1"/>
</dbReference>
<name>A0A1R1QYN9_9BACI</name>
<dbReference type="GeneID" id="92789431"/>
<dbReference type="InterPro" id="IPR050553">
    <property type="entry name" value="Thioredoxin_ResA/DsbE_sf"/>
</dbReference>
<evidence type="ECO:0000256" key="2">
    <source>
        <dbReference type="SAM" id="SignalP"/>
    </source>
</evidence>
<feature type="signal peptide" evidence="2">
    <location>
        <begin position="1"/>
        <end position="28"/>
    </location>
</feature>
<dbReference type="PROSITE" id="PS00194">
    <property type="entry name" value="THIOREDOXIN_1"/>
    <property type="match status" value="1"/>
</dbReference>
<proteinExistence type="predicted"/>
<dbReference type="InterPro" id="IPR013766">
    <property type="entry name" value="Thioredoxin_domain"/>
</dbReference>
<dbReference type="InterPro" id="IPR036249">
    <property type="entry name" value="Thioredoxin-like_sf"/>
</dbReference>
<accession>A0A1R1QYN9</accession>
<keyword evidence="1" id="KW-1015">Disulfide bond</keyword>
<keyword evidence="5" id="KW-1185">Reference proteome</keyword>
<dbReference type="EMBL" id="MTJL01000002">
    <property type="protein sequence ID" value="OMI09791.1"/>
    <property type="molecule type" value="Genomic_DNA"/>
</dbReference>
<organism evidence="4 5">
    <name type="scientific">Bacillus swezeyi</name>
    <dbReference type="NCBI Taxonomy" id="1925020"/>
    <lineage>
        <taxon>Bacteria</taxon>
        <taxon>Bacillati</taxon>
        <taxon>Bacillota</taxon>
        <taxon>Bacilli</taxon>
        <taxon>Bacillales</taxon>
        <taxon>Bacillaceae</taxon>
        <taxon>Bacillus</taxon>
    </lineage>
</organism>
<reference evidence="4 5" key="1">
    <citation type="submission" date="2017-01" db="EMBL/GenBank/DDBJ databases">
        <title>Bacillus phylogenomics.</title>
        <authorList>
            <person name="Dunlap C."/>
        </authorList>
    </citation>
    <scope>NUCLEOTIDE SEQUENCE [LARGE SCALE GENOMIC DNA]</scope>
    <source>
        <strain evidence="4 5">NRRL B-41282</strain>
    </source>
</reference>
<evidence type="ECO:0000313" key="4">
    <source>
        <dbReference type="EMBL" id="OMI09791.1"/>
    </source>
</evidence>
<dbReference type="NCBIfam" id="NF041202">
    <property type="entry name" value="StoA_CxxC"/>
    <property type="match status" value="1"/>
</dbReference>
<dbReference type="Gene3D" id="3.40.30.10">
    <property type="entry name" value="Glutaredoxin"/>
    <property type="match status" value="1"/>
</dbReference>
<keyword evidence="2" id="KW-0732">Signal</keyword>
<dbReference type="RefSeq" id="WP_076764000.1">
    <property type="nucleotide sequence ID" value="NZ_CP133085.1"/>
</dbReference>
<dbReference type="GO" id="GO:0016491">
    <property type="term" value="F:oxidoreductase activity"/>
    <property type="evidence" value="ECO:0007669"/>
    <property type="project" value="InterPro"/>
</dbReference>
<dbReference type="Proteomes" id="UP000187367">
    <property type="component" value="Unassembled WGS sequence"/>
</dbReference>
<evidence type="ECO:0000259" key="3">
    <source>
        <dbReference type="PROSITE" id="PS51352"/>
    </source>
</evidence>
<dbReference type="CDD" id="cd02966">
    <property type="entry name" value="TlpA_like_family"/>
    <property type="match status" value="1"/>
</dbReference>
<protein>
    <submittedName>
        <fullName evidence="4">Sporulation protein</fullName>
    </submittedName>
</protein>
<feature type="chain" id="PRO_5014066036" evidence="2">
    <location>
        <begin position="29"/>
        <end position="165"/>
    </location>
</feature>
<gene>
    <name evidence="4" type="ORF">BW143_00705</name>
</gene>
<dbReference type="InterPro" id="IPR017937">
    <property type="entry name" value="Thioredoxin_CS"/>
</dbReference>
<evidence type="ECO:0000313" key="5">
    <source>
        <dbReference type="Proteomes" id="UP000187367"/>
    </source>
</evidence>
<dbReference type="SUPFAM" id="SSF52833">
    <property type="entry name" value="Thioredoxin-like"/>
    <property type="match status" value="1"/>
</dbReference>
<dbReference type="AlphaFoldDB" id="A0A1R1QYN9"/>
<feature type="domain" description="Thioredoxin" evidence="3">
    <location>
        <begin position="26"/>
        <end position="165"/>
    </location>
</feature>
<dbReference type="GO" id="GO:0016209">
    <property type="term" value="F:antioxidant activity"/>
    <property type="evidence" value="ECO:0007669"/>
    <property type="project" value="InterPro"/>
</dbReference>
<dbReference type="PANTHER" id="PTHR42852:SF17">
    <property type="entry name" value="THIOREDOXIN-LIKE PROTEIN HI_1115"/>
    <property type="match status" value="1"/>
</dbReference>